<protein>
    <submittedName>
        <fullName evidence="1">Rp16</fullName>
    </submittedName>
</protein>
<reference evidence="2" key="2">
    <citation type="journal article" date="2020" name="Data Brief">
        <title>Transcriptome dataset of Babesia bovis life stages within vertebrate and invertebrate hosts.</title>
        <authorList>
            <person name="Ueti M.W."/>
            <person name="Johnson W.C."/>
            <person name="Kappmeyer L.S."/>
            <person name="Herndon D.R."/>
            <person name="Mousel M.R."/>
            <person name="Reif K.E."/>
            <person name="Taus N.S."/>
            <person name="Ifeonu O.O."/>
            <person name="Silva J.C."/>
            <person name="Suarez C.E."/>
            <person name="Brayton K.A."/>
        </authorList>
    </citation>
    <scope>NUCLEOTIDE SEQUENCE [LARGE SCALE GENOMIC DNA]</scope>
</reference>
<dbReference type="GO" id="GO:0003735">
    <property type="term" value="F:structural constituent of ribosome"/>
    <property type="evidence" value="ECO:0007669"/>
    <property type="project" value="InterPro"/>
</dbReference>
<sequence>MIIKYFKSYKNKHFNSVKFTYIIDKYTKNINMSFMCIKTKKNSNILALNNTIFKNFTVNPIFIYKNKYKFFMFVKSFVSKFYSAINSLFDLNVINIQILSIFYKVVIIHNKLIIKINNFINIIIYITDIEQVKVSIQYTTPTLVSISSYNKSFINSLSSVIVNCKKFNVYTNKGIKYLDQNIKLKKIIKLRKR</sequence>
<reference evidence="2" key="3">
    <citation type="journal article" date="2021" name="Int. J. Parasitol.">
        <title>Comparative analysis of gene expression between Babesia bovis blood stages and kinetes allowed by improved genome annotation.</title>
        <authorList>
            <person name="Ueti M.W."/>
            <person name="Johnson W.C."/>
            <person name="Kappmeyer L.S."/>
            <person name="Herndon D.R."/>
            <person name="Mousel M.R."/>
            <person name="Reif K.E."/>
            <person name="Taus N.S."/>
            <person name="Ifeonu O.O."/>
            <person name="Silva J.C."/>
            <person name="Suarez C.E."/>
            <person name="Brayton K.A."/>
        </authorList>
    </citation>
    <scope>NUCLEOTIDE SEQUENCE [LARGE SCALE GENOMIC DNA]</scope>
</reference>
<gene>
    <name evidence="1" type="ORF">BBOV_V000370</name>
</gene>
<reference evidence="1 2" key="1">
    <citation type="journal article" date="2007" name="PLoS Pathog.">
        <title>Genome sequence of Babesia bovis and comparative analysis of apicomplexan hemoprotozoa.</title>
        <authorList>
            <person name="Brayton K.A."/>
            <person name="Lau A.O.T."/>
            <person name="Herndon D.R."/>
            <person name="Hannick L."/>
            <person name="Kappmeyer L.S."/>
            <person name="Berens S.J."/>
            <person name="Bidwell S.L."/>
            <person name="Brown W.C."/>
            <person name="Crabtree J."/>
            <person name="Fadrosh D."/>
            <person name="Feldblum T."/>
            <person name="Forberger H.A."/>
            <person name="Haas B.J."/>
            <person name="Howell J.M."/>
            <person name="Khouri H."/>
            <person name="Koo H."/>
            <person name="Mann D.J."/>
            <person name="Norimine J."/>
            <person name="Paulsen I.T."/>
            <person name="Radune D."/>
            <person name="Ren Q."/>
            <person name="Smith R.K. Jr."/>
            <person name="Suarez C.E."/>
            <person name="White O."/>
            <person name="Wortman J.R."/>
            <person name="Knowles D.P. Jr."/>
            <person name="McElwain T.F."/>
            <person name="Nene V.M."/>
        </authorList>
    </citation>
    <scope>NUCLEOTIDE SEQUENCE [LARGE SCALE GENOMIC DNA]</scope>
    <source>
        <strain evidence="1">T2Bo</strain>
    </source>
</reference>
<accession>A7AXG4</accession>
<evidence type="ECO:0000313" key="2">
    <source>
        <dbReference type="Proteomes" id="UP000002173"/>
    </source>
</evidence>
<name>A7AXG4_BABBO</name>
<dbReference type="VEuPathDB" id="PiroplasmaDB:BBOV_V000370"/>
<dbReference type="GO" id="GO:0019843">
    <property type="term" value="F:rRNA binding"/>
    <property type="evidence" value="ECO:0007669"/>
    <property type="project" value="InterPro"/>
</dbReference>
<dbReference type="InParanoid" id="A7AXG4"/>
<dbReference type="GO" id="GO:0006412">
    <property type="term" value="P:translation"/>
    <property type="evidence" value="ECO:0007669"/>
    <property type="project" value="InterPro"/>
</dbReference>
<dbReference type="Proteomes" id="UP000002173">
    <property type="component" value="Unassembled WGS sequence"/>
</dbReference>
<organism evidence="1 2">
    <name type="scientific">Babesia bovis</name>
    <dbReference type="NCBI Taxonomy" id="5865"/>
    <lineage>
        <taxon>Eukaryota</taxon>
        <taxon>Sar</taxon>
        <taxon>Alveolata</taxon>
        <taxon>Apicomplexa</taxon>
        <taxon>Aconoidasida</taxon>
        <taxon>Piroplasmida</taxon>
        <taxon>Babesiidae</taxon>
        <taxon>Babesia</taxon>
    </lineage>
</organism>
<comment type="caution">
    <text evidence="1">The sequence shown here is derived from an EMBL/GenBank/DDBJ whole genome shotgun (WGS) entry which is preliminary data.</text>
</comment>
<dbReference type="GO" id="GO:0005840">
    <property type="term" value="C:ribosome"/>
    <property type="evidence" value="ECO:0007669"/>
    <property type="project" value="InterPro"/>
</dbReference>
<keyword evidence="2" id="KW-1185">Reference proteome</keyword>
<proteinExistence type="predicted"/>
<dbReference type="OMA" id="PHINDVQ"/>
<evidence type="ECO:0000313" key="1">
    <source>
        <dbReference type="EMBL" id="EDO05087.1"/>
    </source>
</evidence>
<dbReference type="InterPro" id="IPR036789">
    <property type="entry name" value="Ribosomal_uL6-like_a/b-dom_sf"/>
</dbReference>
<dbReference type="AlphaFoldDB" id="A7AXG4"/>
<dbReference type="SUPFAM" id="SSF56053">
    <property type="entry name" value="Ribosomal protein L6"/>
    <property type="match status" value="1"/>
</dbReference>
<dbReference type="Gene3D" id="3.90.930.12">
    <property type="entry name" value="Ribosomal protein L6, alpha-beta domain"/>
    <property type="match status" value="1"/>
</dbReference>
<dbReference type="EMBL" id="AAXT01000007">
    <property type="protein sequence ID" value="EDO05087.1"/>
    <property type="molecule type" value="Genomic_DNA"/>
</dbReference>